<dbReference type="Gene3D" id="3.30.250.20">
    <property type="entry name" value="L1 transposable element, C-terminal domain"/>
    <property type="match status" value="2"/>
</dbReference>
<evidence type="ECO:0000256" key="4">
    <source>
        <dbReference type="ARBA" id="ARBA00080263"/>
    </source>
</evidence>
<reference evidence="9" key="1">
    <citation type="journal article" date="2014" name="PLoS Genet.">
        <title>Positive Selection and Multiple Losses of the LINE-1-Derived L1TD1 Gene in Mammals Suggest a Dual Role in Genome Defense and Pluripotency.</title>
        <authorList>
            <person name="McLaughlin R.N.Jr."/>
            <person name="Young J.M."/>
            <person name="Yang L."/>
            <person name="Neme R."/>
            <person name="Wichman H.A."/>
            <person name="Malik H.S."/>
        </authorList>
    </citation>
    <scope>NUCLEOTIDE SEQUENCE</scope>
</reference>
<feature type="region of interest" description="Disordered" evidence="6">
    <location>
        <begin position="362"/>
        <end position="430"/>
    </location>
</feature>
<proteinExistence type="inferred from homology"/>
<evidence type="ECO:0000259" key="8">
    <source>
        <dbReference type="Pfam" id="PF17490"/>
    </source>
</evidence>
<comment type="similarity">
    <text evidence="2">Belongs to the transposase 22 family.</text>
</comment>
<feature type="domain" description="L1 transposable element RRM" evidence="7">
    <location>
        <begin position="717"/>
        <end position="812"/>
    </location>
</feature>
<dbReference type="InterPro" id="IPR043636">
    <property type="entry name" value="L1_RRM_dom"/>
</dbReference>
<organism evidence="9">
    <name type="scientific">Dobsonia moluccensis</name>
    <name type="common">Moluccan bare-backed fruit bat</name>
    <dbReference type="NCBI Taxonomy" id="42147"/>
    <lineage>
        <taxon>Eukaryota</taxon>
        <taxon>Metazoa</taxon>
        <taxon>Chordata</taxon>
        <taxon>Craniata</taxon>
        <taxon>Vertebrata</taxon>
        <taxon>Euteleostomi</taxon>
        <taxon>Mammalia</taxon>
        <taxon>Eutheria</taxon>
        <taxon>Laurasiatheria</taxon>
        <taxon>Chiroptera</taxon>
        <taxon>Yinpterochiroptera</taxon>
        <taxon>Pteropodoidea</taxon>
        <taxon>Pteropodidae</taxon>
        <taxon>Pteropodinae</taxon>
        <taxon>Dobsonia</taxon>
    </lineage>
</organism>
<feature type="domain" description="L1 transposable element dsRBD-like" evidence="8">
    <location>
        <begin position="816"/>
        <end position="878"/>
    </location>
</feature>
<dbReference type="InterPro" id="IPR004244">
    <property type="entry name" value="Transposase_22"/>
</dbReference>
<dbReference type="FunFam" id="3.30.250.20:FF:000002">
    <property type="entry name" value="LINE1 type transposase domain containing 1"/>
    <property type="match status" value="2"/>
</dbReference>
<keyword evidence="1" id="KW-0597">Phosphoprotein</keyword>
<dbReference type="Pfam" id="PF02994">
    <property type="entry name" value="Transposase_22"/>
    <property type="match status" value="1"/>
</dbReference>
<evidence type="ECO:0000259" key="7">
    <source>
        <dbReference type="Pfam" id="PF02994"/>
    </source>
</evidence>
<dbReference type="InterPro" id="IPR042566">
    <property type="entry name" value="L1_C"/>
</dbReference>
<dbReference type="EMBL" id="KJ994320">
    <property type="protein sequence ID" value="AIN80991.1"/>
    <property type="molecule type" value="Genomic_DNA"/>
</dbReference>
<dbReference type="Pfam" id="PF17490">
    <property type="entry name" value="Tnp_22_dsRBD"/>
    <property type="match status" value="2"/>
</dbReference>
<dbReference type="FunFam" id="3.30.70.1820:FF:000002">
    <property type="entry name" value="LINE-1 retrotransposable element ORF1 protein"/>
    <property type="match status" value="1"/>
</dbReference>
<sequence length="881" mass="101804">MSSVRSKIPRLAKKPKNITHMERIRLIETEMAQILELKYKDISTVIMNKFKVLIENLDLMAEEMRESLKNDLKEIGVRSSISEMKNPKNSSTRKEWQQIKDTASIKTGLVEKIEGENYKIAEDVENLTVKRKKIIELNSKLYKAEECNTNQSKKLSQNESQNHKVMGSVEEAISDVGDRGRNFNIHLEVTGEGQEKGEEEMRDKKTTQNFKNKEKILKVSREDEGAILTLAADFSSATLDVSKQWSNVFNILKENDFEPKFLCQINLMFKCDGEIKTFSDMQSLSKFTSQKSFMRELLKGVLPQNKKIKKRGRRYGIQEKVDKSLIDSKQGAGEATSDGLNFLFIKEVKVAKPEELKNLEIQEEESSEWKEKEALQEEEASELEEEREEASELEEGEYTSGLEEEEEASELEEGEYTSGLEEEEEENLEFEKKGLEATVLYKKQHSTFQPHTMVKTKHGFEIPNEGLENIIIKEVEDSDQEEEEGSEWELEVFLTWEEEKDFEVEKVKTASQIAKKEASHGLQEFAVSYLPSDSEKKKFMEHQVVQKTQNKGETAIPRNQEIGTLCPALHGTSPSKALEISSDKQKKHSCANLSTPPGITKVLRKTEGERHKTLQTKELTFEETDVIQETEENFRRSVINFFGEIQEEIENIKNCHTEVLEVKNSIPALSNRIDILKERMSNLEDRIEEFPKDTMQMAKQIIIKERIRDIEDRSRSSNIRLIGIPEKDNKENGAEEIIREIIEENFPELKKDSNLVIVSACRVPSKIDEKRLTPRHILVKFGNYNDKEKIINASREKKEITYRGIRIRLTADLSLDTLDARSQWGNIIKVLKAKDFKPRILYPAKLAFDFEGKTKIFFDTEEFRKFISCTPFLKELLEDIF</sequence>
<accession>A0A088QCG2</accession>
<evidence type="ECO:0000256" key="2">
    <source>
        <dbReference type="ARBA" id="ARBA00061640"/>
    </source>
</evidence>
<evidence type="ECO:0000256" key="6">
    <source>
        <dbReference type="SAM" id="MobiDB-lite"/>
    </source>
</evidence>
<feature type="coiled-coil region" evidence="5">
    <location>
        <begin position="666"/>
        <end position="693"/>
    </location>
</feature>
<dbReference type="InterPro" id="IPR035300">
    <property type="entry name" value="L1_dsRBD"/>
</dbReference>
<evidence type="ECO:0000256" key="3">
    <source>
        <dbReference type="ARBA" id="ARBA00073056"/>
    </source>
</evidence>
<keyword evidence="5" id="KW-0175">Coiled coil</keyword>
<feature type="compositionally biased region" description="Acidic residues" evidence="6">
    <location>
        <begin position="376"/>
        <end position="428"/>
    </location>
</feature>
<evidence type="ECO:0000256" key="1">
    <source>
        <dbReference type="ARBA" id="ARBA00022553"/>
    </source>
</evidence>
<dbReference type="Gene3D" id="3.30.70.1820">
    <property type="entry name" value="L1 transposable element, RRM domain"/>
    <property type="match status" value="1"/>
</dbReference>
<name>A0A088QCG2_DOBMO</name>
<protein>
    <recommendedName>
        <fullName evidence="3">LINE-1 type transposase domain-containing protein 1</fullName>
    </recommendedName>
    <alternativeName>
        <fullName evidence="4">ES cell-associated protein 11</fullName>
    </alternativeName>
</protein>
<dbReference type="PANTHER" id="PTHR11505">
    <property type="entry name" value="L1 TRANSPOSABLE ELEMENT-RELATED"/>
    <property type="match status" value="1"/>
</dbReference>
<evidence type="ECO:0000313" key="9">
    <source>
        <dbReference type="EMBL" id="AIN80991.1"/>
    </source>
</evidence>
<feature type="domain" description="L1 transposable element dsRBD-like" evidence="8">
    <location>
        <begin position="238"/>
        <end position="299"/>
    </location>
</feature>
<evidence type="ECO:0000256" key="5">
    <source>
        <dbReference type="SAM" id="Coils"/>
    </source>
</evidence>
<dbReference type="AlphaFoldDB" id="A0A088QCG2"/>